<keyword evidence="10" id="KW-1185">Reference proteome</keyword>
<dbReference type="InterPro" id="IPR031127">
    <property type="entry name" value="E3_UB_ligase_RBR"/>
</dbReference>
<feature type="compositionally biased region" description="Basic residues" evidence="7">
    <location>
        <begin position="1"/>
        <end position="21"/>
    </location>
</feature>
<dbReference type="AlphaFoldDB" id="A0AAD3CTI3"/>
<evidence type="ECO:0000256" key="6">
    <source>
        <dbReference type="ARBA" id="ARBA00022833"/>
    </source>
</evidence>
<accession>A0AAD3CTI3</accession>
<evidence type="ECO:0000259" key="8">
    <source>
        <dbReference type="PROSITE" id="PS51873"/>
    </source>
</evidence>
<dbReference type="Gene3D" id="3.30.40.10">
    <property type="entry name" value="Zinc/RING finger domain, C3HC4 (zinc finger)"/>
    <property type="match status" value="1"/>
</dbReference>
<dbReference type="EMBL" id="BLLK01000045">
    <property type="protein sequence ID" value="GFH50886.1"/>
    <property type="molecule type" value="Genomic_DNA"/>
</dbReference>
<dbReference type="Gene3D" id="1.20.120.1750">
    <property type="match status" value="1"/>
</dbReference>
<keyword evidence="4" id="KW-0863">Zinc-finger</keyword>
<organism evidence="9 10">
    <name type="scientific">Chaetoceros tenuissimus</name>
    <dbReference type="NCBI Taxonomy" id="426638"/>
    <lineage>
        <taxon>Eukaryota</taxon>
        <taxon>Sar</taxon>
        <taxon>Stramenopiles</taxon>
        <taxon>Ochrophyta</taxon>
        <taxon>Bacillariophyta</taxon>
        <taxon>Coscinodiscophyceae</taxon>
        <taxon>Chaetocerotophycidae</taxon>
        <taxon>Chaetocerotales</taxon>
        <taxon>Chaetocerotaceae</taxon>
        <taxon>Chaetoceros</taxon>
    </lineage>
</organism>
<dbReference type="InterPro" id="IPR013083">
    <property type="entry name" value="Znf_RING/FYVE/PHD"/>
</dbReference>
<evidence type="ECO:0000256" key="4">
    <source>
        <dbReference type="ARBA" id="ARBA00022771"/>
    </source>
</evidence>
<evidence type="ECO:0000256" key="3">
    <source>
        <dbReference type="ARBA" id="ARBA00022737"/>
    </source>
</evidence>
<gene>
    <name evidence="9" type="ORF">CTEN210_07362</name>
</gene>
<evidence type="ECO:0000256" key="5">
    <source>
        <dbReference type="ARBA" id="ARBA00022786"/>
    </source>
</evidence>
<dbReference type="PROSITE" id="PS51873">
    <property type="entry name" value="TRIAD"/>
    <property type="match status" value="1"/>
</dbReference>
<name>A0AAD3CTI3_9STRA</name>
<proteinExistence type="predicted"/>
<dbReference type="GO" id="GO:0008270">
    <property type="term" value="F:zinc ion binding"/>
    <property type="evidence" value="ECO:0007669"/>
    <property type="project" value="UniProtKB-KW"/>
</dbReference>
<keyword evidence="1" id="KW-0808">Transferase</keyword>
<sequence length="308" mass="35670">MPRGWQKHASKHFGSKIRRGGSSHNDNRKCSTEQRVPEYGRKLKTSYQIDDEVMDYYDFVSFFEEYYDDEEYNQVDDNESNSTETSTQLSKKEEYCPICCEVTSEPLFNLMRNCNHSPACKTCYRKIYVTEAQKDVSNYPLTCFFPSCNIHVALSQLERHGLVKNDKERRKHQHLSAIASAYQKPDKYKLANCPKCDCGNLVRNQQKLHCRACSTMFIVLHDDKTQTESTIAVMEEMQNDKFGINDGWAECPRCKLLISKGYGCDHMICVCGHDFSWRFALDRKQRKYGATRTSTAIANAQRLNVEDS</sequence>
<feature type="domain" description="RING-type" evidence="8">
    <location>
        <begin position="92"/>
        <end position="303"/>
    </location>
</feature>
<evidence type="ECO:0000256" key="1">
    <source>
        <dbReference type="ARBA" id="ARBA00022679"/>
    </source>
</evidence>
<protein>
    <recommendedName>
        <fullName evidence="8">RING-type domain-containing protein</fullName>
    </recommendedName>
</protein>
<evidence type="ECO:0000256" key="2">
    <source>
        <dbReference type="ARBA" id="ARBA00022723"/>
    </source>
</evidence>
<dbReference type="PANTHER" id="PTHR11685">
    <property type="entry name" value="RBR FAMILY RING FINGER AND IBR DOMAIN-CONTAINING"/>
    <property type="match status" value="1"/>
</dbReference>
<keyword evidence="2" id="KW-0479">Metal-binding</keyword>
<feature type="compositionally biased region" description="Basic and acidic residues" evidence="7">
    <location>
        <begin position="25"/>
        <end position="34"/>
    </location>
</feature>
<dbReference type="GO" id="GO:0016567">
    <property type="term" value="P:protein ubiquitination"/>
    <property type="evidence" value="ECO:0007669"/>
    <property type="project" value="InterPro"/>
</dbReference>
<evidence type="ECO:0000313" key="10">
    <source>
        <dbReference type="Proteomes" id="UP001054902"/>
    </source>
</evidence>
<dbReference type="SUPFAM" id="SSF57850">
    <property type="entry name" value="RING/U-box"/>
    <property type="match status" value="1"/>
</dbReference>
<comment type="caution">
    <text evidence="9">The sequence shown here is derived from an EMBL/GenBank/DDBJ whole genome shotgun (WGS) entry which is preliminary data.</text>
</comment>
<evidence type="ECO:0000313" key="9">
    <source>
        <dbReference type="EMBL" id="GFH50886.1"/>
    </source>
</evidence>
<evidence type="ECO:0000256" key="7">
    <source>
        <dbReference type="SAM" id="MobiDB-lite"/>
    </source>
</evidence>
<keyword evidence="6" id="KW-0862">Zinc</keyword>
<feature type="region of interest" description="Disordered" evidence="7">
    <location>
        <begin position="1"/>
        <end position="34"/>
    </location>
</feature>
<keyword evidence="5" id="KW-0833">Ubl conjugation pathway</keyword>
<keyword evidence="3" id="KW-0677">Repeat</keyword>
<reference evidence="9 10" key="1">
    <citation type="journal article" date="2021" name="Sci. Rep.">
        <title>The genome of the diatom Chaetoceros tenuissimus carries an ancient integrated fragment of an extant virus.</title>
        <authorList>
            <person name="Hongo Y."/>
            <person name="Kimura K."/>
            <person name="Takaki Y."/>
            <person name="Yoshida Y."/>
            <person name="Baba S."/>
            <person name="Kobayashi G."/>
            <person name="Nagasaki K."/>
            <person name="Hano T."/>
            <person name="Tomaru Y."/>
        </authorList>
    </citation>
    <scope>NUCLEOTIDE SEQUENCE [LARGE SCALE GENOMIC DNA]</scope>
    <source>
        <strain evidence="9 10">NIES-3715</strain>
    </source>
</reference>
<dbReference type="Proteomes" id="UP001054902">
    <property type="component" value="Unassembled WGS sequence"/>
</dbReference>
<dbReference type="InterPro" id="IPR044066">
    <property type="entry name" value="TRIAD_supradom"/>
</dbReference>
<dbReference type="GO" id="GO:0004842">
    <property type="term" value="F:ubiquitin-protein transferase activity"/>
    <property type="evidence" value="ECO:0007669"/>
    <property type="project" value="InterPro"/>
</dbReference>